<dbReference type="EMBL" id="BARS01032814">
    <property type="protein sequence ID" value="GAG18769.1"/>
    <property type="molecule type" value="Genomic_DNA"/>
</dbReference>
<evidence type="ECO:0000259" key="1">
    <source>
        <dbReference type="Pfam" id="PF04909"/>
    </source>
</evidence>
<sequence length="141" mass="15995">PCYAKCSELGIPVGMQTGHAAELFPSWPGHPMYLDEVALDFPGLTLIGSHTGWPWVNELVCMAWKHPNVYCDCSAWMPKLLPKLHPELLIFMQFWAGQEKTLFGTNNMGLKAFKEQFLALPLSDEAKRMIMRENAIKVFNL</sequence>
<dbReference type="Pfam" id="PF04909">
    <property type="entry name" value="Amidohydro_2"/>
    <property type="match status" value="1"/>
</dbReference>
<name>X0VKE6_9ZZZZ</name>
<proteinExistence type="predicted"/>
<dbReference type="SUPFAM" id="SSF51556">
    <property type="entry name" value="Metallo-dependent hydrolases"/>
    <property type="match status" value="1"/>
</dbReference>
<feature type="non-terminal residue" evidence="2">
    <location>
        <position position="1"/>
    </location>
</feature>
<dbReference type="InterPro" id="IPR032466">
    <property type="entry name" value="Metal_Hydrolase"/>
</dbReference>
<accession>X0VKE6</accession>
<gene>
    <name evidence="2" type="ORF">S01H1_50890</name>
</gene>
<dbReference type="InterPro" id="IPR006680">
    <property type="entry name" value="Amidohydro-rel"/>
</dbReference>
<evidence type="ECO:0000313" key="2">
    <source>
        <dbReference type="EMBL" id="GAG18769.1"/>
    </source>
</evidence>
<dbReference type="GO" id="GO:0016787">
    <property type="term" value="F:hydrolase activity"/>
    <property type="evidence" value="ECO:0007669"/>
    <property type="project" value="InterPro"/>
</dbReference>
<dbReference type="AlphaFoldDB" id="X0VKE6"/>
<reference evidence="2" key="1">
    <citation type="journal article" date="2014" name="Front. Microbiol.">
        <title>High frequency of phylogenetically diverse reductive dehalogenase-homologous genes in deep subseafloor sedimentary metagenomes.</title>
        <authorList>
            <person name="Kawai M."/>
            <person name="Futagami T."/>
            <person name="Toyoda A."/>
            <person name="Takaki Y."/>
            <person name="Nishi S."/>
            <person name="Hori S."/>
            <person name="Arai W."/>
            <person name="Tsubouchi T."/>
            <person name="Morono Y."/>
            <person name="Uchiyama I."/>
            <person name="Ito T."/>
            <person name="Fujiyama A."/>
            <person name="Inagaki F."/>
            <person name="Takami H."/>
        </authorList>
    </citation>
    <scope>NUCLEOTIDE SEQUENCE</scope>
    <source>
        <strain evidence="2">Expedition CK06-06</strain>
    </source>
</reference>
<comment type="caution">
    <text evidence="2">The sequence shown here is derived from an EMBL/GenBank/DDBJ whole genome shotgun (WGS) entry which is preliminary data.</text>
</comment>
<dbReference type="Gene3D" id="3.20.20.140">
    <property type="entry name" value="Metal-dependent hydrolases"/>
    <property type="match status" value="1"/>
</dbReference>
<organism evidence="2">
    <name type="scientific">marine sediment metagenome</name>
    <dbReference type="NCBI Taxonomy" id="412755"/>
    <lineage>
        <taxon>unclassified sequences</taxon>
        <taxon>metagenomes</taxon>
        <taxon>ecological metagenomes</taxon>
    </lineage>
</organism>
<feature type="domain" description="Amidohydrolase-related" evidence="1">
    <location>
        <begin position="1"/>
        <end position="141"/>
    </location>
</feature>
<protein>
    <recommendedName>
        <fullName evidence="1">Amidohydrolase-related domain-containing protein</fullName>
    </recommendedName>
</protein>